<organism evidence="2 3">
    <name type="scientific">Thalassovita litoralis</name>
    <dbReference type="NCBI Taxonomy" id="1010611"/>
    <lineage>
        <taxon>Bacteria</taxon>
        <taxon>Pseudomonadati</taxon>
        <taxon>Pseudomonadota</taxon>
        <taxon>Alphaproteobacteria</taxon>
        <taxon>Rhodobacterales</taxon>
        <taxon>Roseobacteraceae</taxon>
        <taxon>Thalassovita</taxon>
    </lineage>
</organism>
<accession>A0A521FSU5</accession>
<evidence type="ECO:0000256" key="1">
    <source>
        <dbReference type="SAM" id="Phobius"/>
    </source>
</evidence>
<reference evidence="2 3" key="1">
    <citation type="submission" date="2017-05" db="EMBL/GenBank/DDBJ databases">
        <authorList>
            <person name="Varghese N."/>
            <person name="Submissions S."/>
        </authorList>
    </citation>
    <scope>NUCLEOTIDE SEQUENCE [LARGE SCALE GENOMIC DNA]</scope>
    <source>
        <strain evidence="2 3">DSM 29506</strain>
    </source>
</reference>
<keyword evidence="1" id="KW-0472">Membrane</keyword>
<dbReference type="AlphaFoldDB" id="A0A521FSU5"/>
<keyword evidence="1" id="KW-1133">Transmembrane helix</keyword>
<keyword evidence="3" id="KW-1185">Reference proteome</keyword>
<dbReference type="RefSeq" id="WP_185959102.1">
    <property type="nucleotide sequence ID" value="NZ_FXTO01000051.1"/>
</dbReference>
<sequence>MQGEVFLLLSSFLRRNVDIYRIATSLTPKQKSDLFVLIDAVLVIFSLALAALLFGVKFDSYHTLKGGVYIGIFLAALGSGPINRLEIALVACFKSPNFQGVS</sequence>
<keyword evidence="1" id="KW-0812">Transmembrane</keyword>
<evidence type="ECO:0000313" key="2">
    <source>
        <dbReference type="EMBL" id="SMO99229.1"/>
    </source>
</evidence>
<dbReference type="EMBL" id="FXTO01000051">
    <property type="protein sequence ID" value="SMO99229.1"/>
    <property type="molecule type" value="Genomic_DNA"/>
</dbReference>
<proteinExistence type="predicted"/>
<feature type="transmembrane region" description="Helical" evidence="1">
    <location>
        <begin position="34"/>
        <end position="56"/>
    </location>
</feature>
<dbReference type="Proteomes" id="UP000316030">
    <property type="component" value="Unassembled WGS sequence"/>
</dbReference>
<name>A0A521FSU5_9RHOB</name>
<protein>
    <submittedName>
        <fullName evidence="2">Uncharacterized protein</fullName>
    </submittedName>
</protein>
<evidence type="ECO:0000313" key="3">
    <source>
        <dbReference type="Proteomes" id="UP000316030"/>
    </source>
</evidence>
<gene>
    <name evidence="2" type="ORF">SAMN06265173_15116</name>
</gene>